<accession>A0ACC2N5H5</accession>
<evidence type="ECO:0000313" key="2">
    <source>
        <dbReference type="Proteomes" id="UP001239111"/>
    </source>
</evidence>
<dbReference type="Proteomes" id="UP001239111">
    <property type="component" value="Chromosome 4"/>
</dbReference>
<sequence>MRTHPRTSSPNTGGIHRGNKAGLLNVNADALSRNPPGATGCDIVTRARRRKEEEIARGVAKAAEKLTVCKEPPPESNPADAIPRNEEPAPETPPPISESTPGDQQTDCANDVSVVHDRVAGSGPEDIVEGELEPAVPANNSSDAISLKGPSSIVQTKEAIQYREGNVMCFVTHAWQHCDNGAAALLEAVRINVDNNLEIREIKLTDIGNKKHYYCLCVRDSEQVSLGSMLRNIYDTLSVLEEILIQKEQK</sequence>
<name>A0ACC2N5H5_9HYME</name>
<proteinExistence type="predicted"/>
<protein>
    <submittedName>
        <fullName evidence="1">Uncharacterized protein</fullName>
    </submittedName>
</protein>
<dbReference type="EMBL" id="CM056744">
    <property type="protein sequence ID" value="KAJ8666322.1"/>
    <property type="molecule type" value="Genomic_DNA"/>
</dbReference>
<reference evidence="1" key="1">
    <citation type="submission" date="2023-04" db="EMBL/GenBank/DDBJ databases">
        <title>A chromosome-level genome assembly of the parasitoid wasp Eretmocerus hayati.</title>
        <authorList>
            <person name="Zhong Y."/>
            <person name="Liu S."/>
            <person name="Liu Y."/>
        </authorList>
    </citation>
    <scope>NUCLEOTIDE SEQUENCE</scope>
    <source>
        <strain evidence="1">ZJU_SS_LIU_2023</strain>
    </source>
</reference>
<comment type="caution">
    <text evidence="1">The sequence shown here is derived from an EMBL/GenBank/DDBJ whole genome shotgun (WGS) entry which is preliminary data.</text>
</comment>
<gene>
    <name evidence="1" type="ORF">QAD02_007984</name>
</gene>
<evidence type="ECO:0000313" key="1">
    <source>
        <dbReference type="EMBL" id="KAJ8666322.1"/>
    </source>
</evidence>
<keyword evidence="2" id="KW-1185">Reference proteome</keyword>
<organism evidence="1 2">
    <name type="scientific">Eretmocerus hayati</name>
    <dbReference type="NCBI Taxonomy" id="131215"/>
    <lineage>
        <taxon>Eukaryota</taxon>
        <taxon>Metazoa</taxon>
        <taxon>Ecdysozoa</taxon>
        <taxon>Arthropoda</taxon>
        <taxon>Hexapoda</taxon>
        <taxon>Insecta</taxon>
        <taxon>Pterygota</taxon>
        <taxon>Neoptera</taxon>
        <taxon>Endopterygota</taxon>
        <taxon>Hymenoptera</taxon>
        <taxon>Apocrita</taxon>
        <taxon>Proctotrupomorpha</taxon>
        <taxon>Chalcidoidea</taxon>
        <taxon>Aphelinidae</taxon>
        <taxon>Aphelininae</taxon>
        <taxon>Eretmocerus</taxon>
    </lineage>
</organism>